<feature type="signal peptide" evidence="1">
    <location>
        <begin position="1"/>
        <end position="24"/>
    </location>
</feature>
<evidence type="ECO:0000313" key="3">
    <source>
        <dbReference type="Proteomes" id="UP000185628"/>
    </source>
</evidence>
<keyword evidence="3" id="KW-1185">Reference proteome</keyword>
<dbReference type="RefSeq" id="WP_073716189.1">
    <property type="nucleotide sequence ID" value="NZ_MQVR01000018.1"/>
</dbReference>
<gene>
    <name evidence="2" type="ORF">BSZ39_04495</name>
</gene>
<sequence>MNTAGRILIAIFAGAAIAAGLAWAQSTASAPKVPSENLSRGFNMVDERGDRVFIGESAPGLNRVADVAEQIAGEREDVFAGLSLTSDRTMVEVYATDRAEHAIGELRAALGADFDTFVRIVPVRHSLDELLTAMAEFDQFGADELVAAGPDIHHNGLRIGVPTDEPSAAISATIEQLFERGISVRVDTGVELQHTAT</sequence>
<comment type="caution">
    <text evidence="2">The sequence shown here is derived from an EMBL/GenBank/DDBJ whole genome shotgun (WGS) entry which is preliminary data.</text>
</comment>
<proteinExistence type="predicted"/>
<accession>A0A1Q5Q3Z4</accession>
<name>A0A1Q5Q3Z4_9ACTO</name>
<dbReference type="Proteomes" id="UP000185628">
    <property type="component" value="Unassembled WGS sequence"/>
</dbReference>
<organism evidence="2 3">
    <name type="scientific">Bowdeniella nasicola</name>
    <dbReference type="NCBI Taxonomy" id="208480"/>
    <lineage>
        <taxon>Bacteria</taxon>
        <taxon>Bacillati</taxon>
        <taxon>Actinomycetota</taxon>
        <taxon>Actinomycetes</taxon>
        <taxon>Actinomycetales</taxon>
        <taxon>Actinomycetaceae</taxon>
        <taxon>Bowdeniella</taxon>
    </lineage>
</organism>
<reference evidence="3" key="1">
    <citation type="submission" date="2016-12" db="EMBL/GenBank/DDBJ databases">
        <authorList>
            <person name="Meng X."/>
        </authorList>
    </citation>
    <scope>NUCLEOTIDE SEQUENCE [LARGE SCALE GENOMIC DNA]</scope>
    <source>
        <strain evidence="3">DSM 19116</strain>
    </source>
</reference>
<dbReference type="AlphaFoldDB" id="A0A1Q5Q3Z4"/>
<protein>
    <submittedName>
        <fullName evidence="2">Uncharacterized protein</fullName>
    </submittedName>
</protein>
<dbReference type="EMBL" id="MQVR01000018">
    <property type="protein sequence ID" value="OKL54360.1"/>
    <property type="molecule type" value="Genomic_DNA"/>
</dbReference>
<evidence type="ECO:0000256" key="1">
    <source>
        <dbReference type="SAM" id="SignalP"/>
    </source>
</evidence>
<feature type="chain" id="PRO_5012524717" evidence="1">
    <location>
        <begin position="25"/>
        <end position="197"/>
    </location>
</feature>
<evidence type="ECO:0000313" key="2">
    <source>
        <dbReference type="EMBL" id="OKL54360.1"/>
    </source>
</evidence>
<keyword evidence="1" id="KW-0732">Signal</keyword>
<dbReference type="OrthoDB" id="9913556at2"/>